<sequence>MNTILQPARFSSAFEIEVYIRPVDEQQDWQALDHGPGIFHIPPGHEVMVRVRRMDDHLLRELVSELAGLPFLTALNLSENRNITDAGLAYLHSLTHLTSLNLSSCRITDSGLAHLCALPHLESLNLAYCNRLTDACLKHIRAMPRLRYLDLLGCLSITHAGLSRLGRRNLTIHR</sequence>
<gene>
    <name evidence="3" type="ORF">DEQ80_00880</name>
</gene>
<dbReference type="GO" id="GO:0019005">
    <property type="term" value="C:SCF ubiquitin ligase complex"/>
    <property type="evidence" value="ECO:0007669"/>
    <property type="project" value="TreeGrafter"/>
</dbReference>
<dbReference type="InterPro" id="IPR032675">
    <property type="entry name" value="LRR_dom_sf"/>
</dbReference>
<organism evidence="3 4">
    <name type="scientific">Anaerolinea thermolimosa</name>
    <dbReference type="NCBI Taxonomy" id="229919"/>
    <lineage>
        <taxon>Bacteria</taxon>
        <taxon>Bacillati</taxon>
        <taxon>Chloroflexota</taxon>
        <taxon>Anaerolineae</taxon>
        <taxon>Anaerolineales</taxon>
        <taxon>Anaerolineaceae</taxon>
        <taxon>Anaerolinea</taxon>
    </lineage>
</organism>
<reference evidence="3 4" key="1">
    <citation type="journal article" date="2018" name="Nat. Biotechnol.">
        <title>A standardized bacterial taxonomy based on genome phylogeny substantially revises the tree of life.</title>
        <authorList>
            <person name="Parks D.H."/>
            <person name="Chuvochina M."/>
            <person name="Waite D.W."/>
            <person name="Rinke C."/>
            <person name="Skarshewski A."/>
            <person name="Chaumeil P.A."/>
            <person name="Hugenholtz P."/>
        </authorList>
    </citation>
    <scope>NUCLEOTIDE SEQUENCE [LARGE SCALE GENOMIC DNA]</scope>
    <source>
        <strain evidence="3">UBA8781</strain>
    </source>
</reference>
<name>A0A3D1JCT0_9CHLR</name>
<dbReference type="RefSeq" id="WP_062189403.1">
    <property type="nucleotide sequence ID" value="NZ_DF967965.1"/>
</dbReference>
<dbReference type="STRING" id="229919.GCA_001050195_00489"/>
<evidence type="ECO:0000313" key="4">
    <source>
        <dbReference type="Proteomes" id="UP000264141"/>
    </source>
</evidence>
<dbReference type="Proteomes" id="UP000264141">
    <property type="component" value="Unassembled WGS sequence"/>
</dbReference>
<dbReference type="InterPro" id="IPR001611">
    <property type="entry name" value="Leu-rich_rpt"/>
</dbReference>
<evidence type="ECO:0000256" key="1">
    <source>
        <dbReference type="ARBA" id="ARBA00022614"/>
    </source>
</evidence>
<dbReference type="AlphaFoldDB" id="A0A3D1JCT0"/>
<dbReference type="InterPro" id="IPR006553">
    <property type="entry name" value="Leu-rich_rpt_Cys-con_subtyp"/>
</dbReference>
<dbReference type="SMART" id="SM00367">
    <property type="entry name" value="LRR_CC"/>
    <property type="match status" value="3"/>
</dbReference>
<dbReference type="Gene3D" id="3.80.10.10">
    <property type="entry name" value="Ribonuclease Inhibitor"/>
    <property type="match status" value="1"/>
</dbReference>
<dbReference type="Pfam" id="PF12799">
    <property type="entry name" value="LRR_4"/>
    <property type="match status" value="1"/>
</dbReference>
<evidence type="ECO:0008006" key="5">
    <source>
        <dbReference type="Google" id="ProtNLM"/>
    </source>
</evidence>
<dbReference type="Pfam" id="PF13516">
    <property type="entry name" value="LRR_6"/>
    <property type="match status" value="1"/>
</dbReference>
<comment type="caution">
    <text evidence="3">The sequence shown here is derived from an EMBL/GenBank/DDBJ whole genome shotgun (WGS) entry which is preliminary data.</text>
</comment>
<dbReference type="OrthoDB" id="162345at2"/>
<protein>
    <recommendedName>
        <fullName evidence="5">Leucine-rich repeat domain-containing protein</fullName>
    </recommendedName>
</protein>
<evidence type="ECO:0000313" key="3">
    <source>
        <dbReference type="EMBL" id="HCE16389.1"/>
    </source>
</evidence>
<dbReference type="PANTHER" id="PTHR13318">
    <property type="entry name" value="PARTNER OF PAIRED, ISOFORM B-RELATED"/>
    <property type="match status" value="1"/>
</dbReference>
<dbReference type="PANTHER" id="PTHR13318:SF190">
    <property type="entry name" value="PARTNER OF PAIRED, ISOFORM B"/>
    <property type="match status" value="1"/>
</dbReference>
<keyword evidence="2" id="KW-0677">Repeat</keyword>
<dbReference type="SUPFAM" id="SSF52047">
    <property type="entry name" value="RNI-like"/>
    <property type="match status" value="1"/>
</dbReference>
<proteinExistence type="predicted"/>
<accession>A0A3D1JCT0</accession>
<evidence type="ECO:0000256" key="2">
    <source>
        <dbReference type="ARBA" id="ARBA00022737"/>
    </source>
</evidence>
<dbReference type="InterPro" id="IPR025875">
    <property type="entry name" value="Leu-rich_rpt_4"/>
</dbReference>
<dbReference type="EMBL" id="DPBP01000003">
    <property type="protein sequence ID" value="HCE16389.1"/>
    <property type="molecule type" value="Genomic_DNA"/>
</dbReference>
<keyword evidence="1" id="KW-0433">Leucine-rich repeat</keyword>
<dbReference type="GO" id="GO:0031146">
    <property type="term" value="P:SCF-dependent proteasomal ubiquitin-dependent protein catabolic process"/>
    <property type="evidence" value="ECO:0007669"/>
    <property type="project" value="TreeGrafter"/>
</dbReference>